<evidence type="ECO:0000313" key="4">
    <source>
        <dbReference type="Proteomes" id="UP000663838"/>
    </source>
</evidence>
<dbReference type="InterPro" id="IPR018289">
    <property type="entry name" value="MULE_transposase_dom"/>
</dbReference>
<dbReference type="PANTHER" id="PTHR31669">
    <property type="entry name" value="PROTEIN FAR1-RELATED SEQUENCE 10-RELATED"/>
    <property type="match status" value="1"/>
</dbReference>
<proteinExistence type="predicted"/>
<reference evidence="3" key="1">
    <citation type="submission" date="2021-02" db="EMBL/GenBank/DDBJ databases">
        <authorList>
            <person name="Nowell W R."/>
        </authorList>
    </citation>
    <scope>NUCLEOTIDE SEQUENCE</scope>
</reference>
<evidence type="ECO:0000313" key="3">
    <source>
        <dbReference type="EMBL" id="CAF4722421.1"/>
    </source>
</evidence>
<dbReference type="Pfam" id="PF10551">
    <property type="entry name" value="MULE"/>
    <property type="match status" value="1"/>
</dbReference>
<dbReference type="EMBL" id="CAJOBS010001364">
    <property type="protein sequence ID" value="CAF4722421.1"/>
    <property type="molecule type" value="Genomic_DNA"/>
</dbReference>
<organism evidence="3 4">
    <name type="scientific">Rotaria socialis</name>
    <dbReference type="NCBI Taxonomy" id="392032"/>
    <lineage>
        <taxon>Eukaryota</taxon>
        <taxon>Metazoa</taxon>
        <taxon>Spiralia</taxon>
        <taxon>Gnathifera</taxon>
        <taxon>Rotifera</taxon>
        <taxon>Eurotatoria</taxon>
        <taxon>Bdelloidea</taxon>
        <taxon>Philodinida</taxon>
        <taxon>Philodinidae</taxon>
        <taxon>Rotaria</taxon>
    </lineage>
</organism>
<sequence length="431" mass="50701">MANFTVAQAYESSSESDDEMKVDETHTPRKPIVRRSVRWIKEKVPFRGKLCNAAIHLYYPNDSSEVLLFRTDNEHDHTNSTQRKDFSEEVKQHIDELFDLKLKPKKIYEVLREKKLIITFNQLKNYLIQLHDIDDNEDATDGENKFRFFISTKRLLEIAFISTRIHADATYKLNWQGFPVLIVGATDSDRKLHPFGLAVCSNEEKQDFEFIFKSISNGVEQIVQSKFMPEVLIVDGSDAIRNAFKTIFDNDKIVMRWAHMRRHVNKKLSNVGCRQEILDDIEKLQLCESEKVFNKASLLFVKKWGQREHDFLKYFENEWLQTVSSWYEGYNYFTPSTNNSLEVINRVIKDEHTFRERHPLSRFFVIANNIVRSWSKPRDLNQIDPIIFSSEPTIKLKKWTDGYHFAKSSKLVLQMSSSRKDVTDYYIPAGD</sequence>
<dbReference type="InterPro" id="IPR031052">
    <property type="entry name" value="FHY3/FAR1"/>
</dbReference>
<protein>
    <recommendedName>
        <fullName evidence="2">MULE transposase domain-containing protein</fullName>
    </recommendedName>
</protein>
<evidence type="ECO:0000256" key="1">
    <source>
        <dbReference type="SAM" id="MobiDB-lite"/>
    </source>
</evidence>
<feature type="domain" description="MULE transposase" evidence="2">
    <location>
        <begin position="165"/>
        <end position="249"/>
    </location>
</feature>
<evidence type="ECO:0000259" key="2">
    <source>
        <dbReference type="Pfam" id="PF10551"/>
    </source>
</evidence>
<gene>
    <name evidence="3" type="ORF">TOA249_LOCUS18360</name>
</gene>
<dbReference type="Proteomes" id="UP000663838">
    <property type="component" value="Unassembled WGS sequence"/>
</dbReference>
<comment type="caution">
    <text evidence="3">The sequence shown here is derived from an EMBL/GenBank/DDBJ whole genome shotgun (WGS) entry which is preliminary data.</text>
</comment>
<name>A0A821JYM2_9BILA</name>
<accession>A0A821JYM2</accession>
<dbReference type="AlphaFoldDB" id="A0A821JYM2"/>
<feature type="region of interest" description="Disordered" evidence="1">
    <location>
        <begin position="1"/>
        <end position="26"/>
    </location>
</feature>
<dbReference type="PANTHER" id="PTHR31669:SF251">
    <property type="entry name" value="PROTEIN FAR1-RELATED SEQUENCE"/>
    <property type="match status" value="1"/>
</dbReference>
<dbReference type="GO" id="GO:0006355">
    <property type="term" value="P:regulation of DNA-templated transcription"/>
    <property type="evidence" value="ECO:0007669"/>
    <property type="project" value="InterPro"/>
</dbReference>